<keyword evidence="2 4" id="KW-0963">Cytoplasm</keyword>
<accession>A0A0N7IN02</accession>
<sequence length="122" mass="13096">MSYPRNSGCLTAQLIFNQGVKGLSMKIIKPAFAGTLESSDLQVRISPNLEGDIDISLDSTVKKQFGKAIEALIHDVLNSMGVTSATLEVEDKGALDCVIKARVQAAVMRAADSNDIQWSKLS</sequence>
<evidence type="ECO:0000256" key="2">
    <source>
        <dbReference type="ARBA" id="ARBA00022490"/>
    </source>
</evidence>
<dbReference type="NCBIfam" id="TIGR01608">
    <property type="entry name" value="citD"/>
    <property type="match status" value="1"/>
</dbReference>
<feature type="modified residue" description="O-(phosphoribosyl dephospho-coenzyme A)serine" evidence="4">
    <location>
        <position position="38"/>
    </location>
</feature>
<keyword evidence="3 4" id="KW-0597">Phosphoprotein</keyword>
<dbReference type="HAMAP" id="MF_00805">
    <property type="entry name" value="CitD"/>
    <property type="match status" value="1"/>
</dbReference>
<name>A0A0N7IN02_VIBAL</name>
<reference evidence="5" key="1">
    <citation type="journal article" date="2016" name="BMC Microbiol.">
        <title>Comparative genomic analysis of six new-found integrative conjugative elements (ICEs) in Vibrio alginolyticus.</title>
        <authorList>
            <person name="Luo P."/>
            <person name="He X."/>
            <person name="Wang Y."/>
            <person name="Liu Q."/>
            <person name="Hu C."/>
        </authorList>
    </citation>
    <scope>NUCLEOTIDE SEQUENCE</scope>
    <source>
        <strain evidence="5">A056</strain>
    </source>
</reference>
<evidence type="ECO:0000313" key="5">
    <source>
        <dbReference type="EMBL" id="ALJ83521.1"/>
    </source>
</evidence>
<dbReference type="GO" id="GO:0005737">
    <property type="term" value="C:cytoplasm"/>
    <property type="evidence" value="ECO:0007669"/>
    <property type="project" value="UniProtKB-SubCell"/>
</dbReference>
<comment type="subunit">
    <text evidence="4">Oligomer with a subunit composition of (alpha,beta,gamma)6.</text>
</comment>
<dbReference type="GO" id="GO:0016829">
    <property type="term" value="F:lyase activity"/>
    <property type="evidence" value="ECO:0007669"/>
    <property type="project" value="UniProtKB-KW"/>
</dbReference>
<keyword evidence="5" id="KW-0456">Lyase</keyword>
<dbReference type="Pfam" id="PF06857">
    <property type="entry name" value="ACP"/>
    <property type="match status" value="1"/>
</dbReference>
<evidence type="ECO:0000256" key="3">
    <source>
        <dbReference type="ARBA" id="ARBA00022553"/>
    </source>
</evidence>
<organism evidence="5">
    <name type="scientific">Vibrio alginolyticus</name>
    <dbReference type="NCBI Taxonomy" id="663"/>
    <lineage>
        <taxon>Bacteria</taxon>
        <taxon>Pseudomonadati</taxon>
        <taxon>Pseudomonadota</taxon>
        <taxon>Gammaproteobacteria</taxon>
        <taxon>Vibrionales</taxon>
        <taxon>Vibrionaceae</taxon>
        <taxon>Vibrio</taxon>
    </lineage>
</organism>
<gene>
    <name evidence="4" type="primary">citD</name>
    <name evidence="5" type="ORF">ICEValA056-2_090</name>
</gene>
<proteinExistence type="inferred from homology"/>
<dbReference type="AlphaFoldDB" id="A0A0N7IN02"/>
<protein>
    <recommendedName>
        <fullName evidence="4">Citrate lyase acyl carrier protein</fullName>
    </recommendedName>
    <alternativeName>
        <fullName evidence="4">Citrate lyase gamma chain</fullName>
    </alternativeName>
</protein>
<dbReference type="InterPro" id="IPR023439">
    <property type="entry name" value="Mal_deCO2ase/Cit_lyase_ACP"/>
</dbReference>
<dbReference type="NCBIfam" id="NF009726">
    <property type="entry name" value="PRK13253.1"/>
    <property type="match status" value="1"/>
</dbReference>
<dbReference type="EMBL" id="KR231689">
    <property type="protein sequence ID" value="ALJ83521.1"/>
    <property type="molecule type" value="Genomic_DNA"/>
</dbReference>
<dbReference type="InterPro" id="IPR006495">
    <property type="entry name" value="CitD"/>
</dbReference>
<comment type="similarity">
    <text evidence="4">Belongs to the CitD family.</text>
</comment>
<evidence type="ECO:0000256" key="4">
    <source>
        <dbReference type="HAMAP-Rule" id="MF_00805"/>
    </source>
</evidence>
<comment type="subcellular location">
    <subcellularLocation>
        <location evidence="1 4">Cytoplasm</location>
    </subcellularLocation>
</comment>
<comment type="function">
    <text evidence="4">Covalent carrier of the coenzyme of citrate lyase.</text>
</comment>
<evidence type="ECO:0000256" key="1">
    <source>
        <dbReference type="ARBA" id="ARBA00004496"/>
    </source>
</evidence>